<sequence>MLSKQTTFLLIRRNLQPSSQTRDFVSMHIRHVLRLMIRREIPSSKCEWIREKHSPTNSNKKMHKIPFEQPIPYNFQKHQERLAQALP</sequence>
<keyword evidence="2" id="KW-1185">Reference proteome</keyword>
<reference evidence="1" key="1">
    <citation type="submission" date="2019-06" db="EMBL/GenBank/DDBJ databases">
        <authorList>
            <person name="Zheng W."/>
        </authorList>
    </citation>
    <scope>NUCLEOTIDE SEQUENCE</scope>
    <source>
        <strain evidence="1">QDHG01</strain>
    </source>
</reference>
<gene>
    <name evidence="1" type="ORF">FGO68_gene10265</name>
</gene>
<accession>A0A8J8P1W5</accession>
<organism evidence="1 2">
    <name type="scientific">Halteria grandinella</name>
    <dbReference type="NCBI Taxonomy" id="5974"/>
    <lineage>
        <taxon>Eukaryota</taxon>
        <taxon>Sar</taxon>
        <taxon>Alveolata</taxon>
        <taxon>Ciliophora</taxon>
        <taxon>Intramacronucleata</taxon>
        <taxon>Spirotrichea</taxon>
        <taxon>Stichotrichia</taxon>
        <taxon>Sporadotrichida</taxon>
        <taxon>Halteriidae</taxon>
        <taxon>Halteria</taxon>
    </lineage>
</organism>
<dbReference type="AlphaFoldDB" id="A0A8J8P1W5"/>
<evidence type="ECO:0000313" key="2">
    <source>
        <dbReference type="Proteomes" id="UP000785679"/>
    </source>
</evidence>
<name>A0A8J8P1W5_HALGN</name>
<protein>
    <submittedName>
        <fullName evidence="1">Uncharacterized protein</fullName>
    </submittedName>
</protein>
<dbReference type="Proteomes" id="UP000785679">
    <property type="component" value="Unassembled WGS sequence"/>
</dbReference>
<evidence type="ECO:0000313" key="1">
    <source>
        <dbReference type="EMBL" id="TNV84599.1"/>
    </source>
</evidence>
<dbReference type="EMBL" id="RRYP01002610">
    <property type="protein sequence ID" value="TNV84599.1"/>
    <property type="molecule type" value="Genomic_DNA"/>
</dbReference>
<comment type="caution">
    <text evidence="1">The sequence shown here is derived from an EMBL/GenBank/DDBJ whole genome shotgun (WGS) entry which is preliminary data.</text>
</comment>
<proteinExistence type="predicted"/>